<feature type="region of interest" description="Disordered" evidence="1">
    <location>
        <begin position="1"/>
        <end position="32"/>
    </location>
</feature>
<feature type="compositionally biased region" description="Basic and acidic residues" evidence="1">
    <location>
        <begin position="13"/>
        <end position="23"/>
    </location>
</feature>
<dbReference type="Gramene" id="KGN44178">
    <property type="protein sequence ID" value="KGN44178"/>
    <property type="gene ID" value="Csa_7G212670"/>
</dbReference>
<dbReference type="AlphaFoldDB" id="A0A0A0K3T9"/>
<organism evidence="2 3">
    <name type="scientific">Cucumis sativus</name>
    <name type="common">Cucumber</name>
    <dbReference type="NCBI Taxonomy" id="3659"/>
    <lineage>
        <taxon>Eukaryota</taxon>
        <taxon>Viridiplantae</taxon>
        <taxon>Streptophyta</taxon>
        <taxon>Embryophyta</taxon>
        <taxon>Tracheophyta</taxon>
        <taxon>Spermatophyta</taxon>
        <taxon>Magnoliopsida</taxon>
        <taxon>eudicotyledons</taxon>
        <taxon>Gunneridae</taxon>
        <taxon>Pentapetalae</taxon>
        <taxon>rosids</taxon>
        <taxon>fabids</taxon>
        <taxon>Cucurbitales</taxon>
        <taxon>Cucurbitaceae</taxon>
        <taxon>Benincaseae</taxon>
        <taxon>Cucumis</taxon>
    </lineage>
</organism>
<reference evidence="2 3" key="2">
    <citation type="journal article" date="2009" name="PLoS ONE">
        <title>An integrated genetic and cytogenetic map of the cucumber genome.</title>
        <authorList>
            <person name="Ren Y."/>
            <person name="Zhang Z."/>
            <person name="Liu J."/>
            <person name="Staub J.E."/>
            <person name="Han Y."/>
            <person name="Cheng Z."/>
            <person name="Li X."/>
            <person name="Lu J."/>
            <person name="Miao H."/>
            <person name="Kang H."/>
            <person name="Xie B."/>
            <person name="Gu X."/>
            <person name="Wang X."/>
            <person name="Du Y."/>
            <person name="Jin W."/>
            <person name="Huang S."/>
        </authorList>
    </citation>
    <scope>NUCLEOTIDE SEQUENCE [LARGE SCALE GENOMIC DNA]</scope>
    <source>
        <strain evidence="3">cv. 9930</strain>
    </source>
</reference>
<sequence length="103" mass="11524">MESPNLPLNPKTSDPKHSSEKKNSPFSSSTLQFPIQNQVLEETDAREAVSHSIFLSSLLSNTWRQNPSQFPTTTAESLVTRRKIQSDTTPKPDPLFPAMDDPQ</sequence>
<reference evidence="2 3" key="3">
    <citation type="journal article" date="2010" name="BMC Genomics">
        <title>Transcriptome sequencing and comparative analysis of cucumber flowers with different sex types.</title>
        <authorList>
            <person name="Guo S."/>
            <person name="Zheng Y."/>
            <person name="Joung J.G."/>
            <person name="Liu S."/>
            <person name="Zhang Z."/>
            <person name="Crasta O.R."/>
            <person name="Sobral B.W."/>
            <person name="Xu Y."/>
            <person name="Huang S."/>
            <person name="Fei Z."/>
        </authorList>
    </citation>
    <scope>NUCLEOTIDE SEQUENCE [LARGE SCALE GENOMIC DNA]</scope>
    <source>
        <strain evidence="3">cv. 9930</strain>
    </source>
</reference>
<gene>
    <name evidence="2" type="ORF">Csa_7G212670</name>
</gene>
<evidence type="ECO:0000313" key="3">
    <source>
        <dbReference type="Proteomes" id="UP000029981"/>
    </source>
</evidence>
<feature type="region of interest" description="Disordered" evidence="1">
    <location>
        <begin position="63"/>
        <end position="103"/>
    </location>
</feature>
<evidence type="ECO:0000313" key="2">
    <source>
        <dbReference type="EMBL" id="KGN44178.1"/>
    </source>
</evidence>
<evidence type="ECO:0000256" key="1">
    <source>
        <dbReference type="SAM" id="MobiDB-lite"/>
    </source>
</evidence>
<dbReference type="Proteomes" id="UP000029981">
    <property type="component" value="Chromosome 7"/>
</dbReference>
<reference evidence="2 3" key="4">
    <citation type="journal article" date="2011" name="BMC Genomics">
        <title>RNA-Seq improves annotation of protein-coding genes in the cucumber genome.</title>
        <authorList>
            <person name="Li Z."/>
            <person name="Zhang Z."/>
            <person name="Yan P."/>
            <person name="Huang S."/>
            <person name="Fei Z."/>
            <person name="Lin K."/>
        </authorList>
    </citation>
    <scope>NUCLEOTIDE SEQUENCE [LARGE SCALE GENOMIC DNA]</scope>
    <source>
        <strain evidence="3">cv. 9930</strain>
    </source>
</reference>
<feature type="compositionally biased region" description="Polar residues" evidence="1">
    <location>
        <begin position="63"/>
        <end position="77"/>
    </location>
</feature>
<name>A0A0A0K3T9_CUCSA</name>
<keyword evidence="3" id="KW-1185">Reference proteome</keyword>
<proteinExistence type="predicted"/>
<accession>A0A0A0K3T9</accession>
<protein>
    <submittedName>
        <fullName evidence="2">Uncharacterized protein</fullName>
    </submittedName>
</protein>
<dbReference type="EMBL" id="CM002928">
    <property type="protein sequence ID" value="KGN44178.1"/>
    <property type="molecule type" value="Genomic_DNA"/>
</dbReference>
<reference evidence="2 3" key="1">
    <citation type="journal article" date="2009" name="Nat. Genet.">
        <title>The genome of the cucumber, Cucumis sativus L.</title>
        <authorList>
            <person name="Huang S."/>
            <person name="Li R."/>
            <person name="Zhang Z."/>
            <person name="Li L."/>
            <person name="Gu X."/>
            <person name="Fan W."/>
            <person name="Lucas W.J."/>
            <person name="Wang X."/>
            <person name="Xie B."/>
            <person name="Ni P."/>
            <person name="Ren Y."/>
            <person name="Zhu H."/>
            <person name="Li J."/>
            <person name="Lin K."/>
            <person name="Jin W."/>
            <person name="Fei Z."/>
            <person name="Li G."/>
            <person name="Staub J."/>
            <person name="Kilian A."/>
            <person name="van der Vossen E.A."/>
            <person name="Wu Y."/>
            <person name="Guo J."/>
            <person name="He J."/>
            <person name="Jia Z."/>
            <person name="Ren Y."/>
            <person name="Tian G."/>
            <person name="Lu Y."/>
            <person name="Ruan J."/>
            <person name="Qian W."/>
            <person name="Wang M."/>
            <person name="Huang Q."/>
            <person name="Li B."/>
            <person name="Xuan Z."/>
            <person name="Cao J."/>
            <person name="Asan"/>
            <person name="Wu Z."/>
            <person name="Zhang J."/>
            <person name="Cai Q."/>
            <person name="Bai Y."/>
            <person name="Zhao B."/>
            <person name="Han Y."/>
            <person name="Li Y."/>
            <person name="Li X."/>
            <person name="Wang S."/>
            <person name="Shi Q."/>
            <person name="Liu S."/>
            <person name="Cho W.K."/>
            <person name="Kim J.Y."/>
            <person name="Xu Y."/>
            <person name="Heller-Uszynska K."/>
            <person name="Miao H."/>
            <person name="Cheng Z."/>
            <person name="Zhang S."/>
            <person name="Wu J."/>
            <person name="Yang Y."/>
            <person name="Kang H."/>
            <person name="Li M."/>
            <person name="Liang H."/>
            <person name="Ren X."/>
            <person name="Shi Z."/>
            <person name="Wen M."/>
            <person name="Jian M."/>
            <person name="Yang H."/>
            <person name="Zhang G."/>
            <person name="Yang Z."/>
            <person name="Chen R."/>
            <person name="Liu S."/>
            <person name="Li J."/>
            <person name="Ma L."/>
            <person name="Liu H."/>
            <person name="Zhou Y."/>
            <person name="Zhao J."/>
            <person name="Fang X."/>
            <person name="Li G."/>
            <person name="Fang L."/>
            <person name="Li Y."/>
            <person name="Liu D."/>
            <person name="Zheng H."/>
            <person name="Zhang Y."/>
            <person name="Qin N."/>
            <person name="Li Z."/>
            <person name="Yang G."/>
            <person name="Yang S."/>
            <person name="Bolund L."/>
            <person name="Kristiansen K."/>
            <person name="Zheng H."/>
            <person name="Li S."/>
            <person name="Zhang X."/>
            <person name="Yang H."/>
            <person name="Wang J."/>
            <person name="Sun R."/>
            <person name="Zhang B."/>
            <person name="Jiang S."/>
            <person name="Wang J."/>
            <person name="Du Y."/>
            <person name="Li S."/>
        </authorList>
    </citation>
    <scope>NUCLEOTIDE SEQUENCE [LARGE SCALE GENOMIC DNA]</scope>
    <source>
        <strain evidence="3">cv. 9930</strain>
    </source>
</reference>